<feature type="transmembrane region" description="Helical" evidence="1">
    <location>
        <begin position="185"/>
        <end position="207"/>
    </location>
</feature>
<comment type="caution">
    <text evidence="2">The sequence shown here is derived from an EMBL/GenBank/DDBJ whole genome shotgun (WGS) entry which is preliminary data.</text>
</comment>
<dbReference type="RefSeq" id="WP_230274997.1">
    <property type="nucleotide sequence ID" value="NZ_JAJKFW010000025.1"/>
</dbReference>
<dbReference type="EMBL" id="JAJKFW010000025">
    <property type="protein sequence ID" value="MCC9643971.1"/>
    <property type="molecule type" value="Genomic_DNA"/>
</dbReference>
<accession>A0ABS8NKD7</accession>
<feature type="transmembrane region" description="Helical" evidence="1">
    <location>
        <begin position="141"/>
        <end position="165"/>
    </location>
</feature>
<keyword evidence="1" id="KW-0472">Membrane</keyword>
<feature type="transmembrane region" description="Helical" evidence="1">
    <location>
        <begin position="406"/>
        <end position="424"/>
    </location>
</feature>
<keyword evidence="1" id="KW-0812">Transmembrane</keyword>
<feature type="transmembrane region" description="Helical" evidence="1">
    <location>
        <begin position="367"/>
        <end position="386"/>
    </location>
</feature>
<feature type="transmembrane region" description="Helical" evidence="1">
    <location>
        <begin position="111"/>
        <end position="129"/>
    </location>
</feature>
<feature type="transmembrane region" description="Helical" evidence="1">
    <location>
        <begin position="87"/>
        <end position="105"/>
    </location>
</feature>
<protein>
    <recommendedName>
        <fullName evidence="4">DUF2029 domain-containing protein</fullName>
    </recommendedName>
</protein>
<feature type="transmembrane region" description="Helical" evidence="1">
    <location>
        <begin position="292"/>
        <end position="309"/>
    </location>
</feature>
<evidence type="ECO:0008006" key="4">
    <source>
        <dbReference type="Google" id="ProtNLM"/>
    </source>
</evidence>
<name>A0ABS8NKD7_9BACT</name>
<dbReference type="Proteomes" id="UP001430306">
    <property type="component" value="Unassembled WGS sequence"/>
</dbReference>
<keyword evidence="3" id="KW-1185">Reference proteome</keyword>
<feature type="transmembrane region" description="Helical" evidence="1">
    <location>
        <begin position="15"/>
        <end position="37"/>
    </location>
</feature>
<proteinExistence type="predicted"/>
<evidence type="ECO:0000313" key="3">
    <source>
        <dbReference type="Proteomes" id="UP001430306"/>
    </source>
</evidence>
<feature type="transmembrane region" description="Helical" evidence="1">
    <location>
        <begin position="321"/>
        <end position="338"/>
    </location>
</feature>
<evidence type="ECO:0000313" key="2">
    <source>
        <dbReference type="EMBL" id="MCC9643971.1"/>
    </source>
</evidence>
<reference evidence="2" key="1">
    <citation type="submission" date="2021-11" db="EMBL/GenBank/DDBJ databases">
        <title>Genome sequence.</title>
        <authorList>
            <person name="Sun Q."/>
        </authorList>
    </citation>
    <scope>NUCLEOTIDE SEQUENCE</scope>
    <source>
        <strain evidence="2">JC740</strain>
    </source>
</reference>
<feature type="transmembrane region" description="Helical" evidence="1">
    <location>
        <begin position="214"/>
        <end position="234"/>
    </location>
</feature>
<gene>
    <name evidence="2" type="ORF">LOC71_16940</name>
</gene>
<evidence type="ECO:0000256" key="1">
    <source>
        <dbReference type="SAM" id="Phobius"/>
    </source>
</evidence>
<organism evidence="2 3">
    <name type="scientific">Rhodopirellula halodulae</name>
    <dbReference type="NCBI Taxonomy" id="2894198"/>
    <lineage>
        <taxon>Bacteria</taxon>
        <taxon>Pseudomonadati</taxon>
        <taxon>Planctomycetota</taxon>
        <taxon>Planctomycetia</taxon>
        <taxon>Pirellulales</taxon>
        <taxon>Pirellulaceae</taxon>
        <taxon>Rhodopirellula</taxon>
    </lineage>
</organism>
<keyword evidence="1" id="KW-1133">Transmembrane helix</keyword>
<sequence length="433" mass="47355">MLVSLREGWSVGNRVVAIVAGLFLAVGLAGTFVRVVVDYQVPGPFDPEHQGLCDFHNGIYFPTRAVLQGESPYSDAYAAKYPVARQIPFFSPVILLMHAPLAVLPLHVGEFLNAILQLFLLASIAILVAREAGAGKRLDVVFSIAAAMVFSRGGHITLFNGYFTYQLVLATFLSLVWADRHPVRAAWALLVVSAKPTYILPLGFLMLARGNARCLVLGAVFSILGAVVPLAWIAHHEGDGDLVAGVSMLKQQIVDTQAVHRSMDDESPVYSWTRLDLFAIIAKWRGEDPGDLPHILAMAGLLVIPMFVLFRRWRAGCDDGISGVTGGLLLTAMLVSLYHQSYDSLLLIAPVAGLCLSRLPQWARLSVWSRVLLFGLMAFPAINYLSTRTFLLRFELPETAVRVFTSLNGISLALALVSLCFIAWPRKTQETAE</sequence>